<dbReference type="GO" id="GO:0003700">
    <property type="term" value="F:DNA-binding transcription factor activity"/>
    <property type="evidence" value="ECO:0007669"/>
    <property type="project" value="TreeGrafter"/>
</dbReference>
<dbReference type="Gene3D" id="1.10.260.40">
    <property type="entry name" value="lambda repressor-like DNA-binding domains"/>
    <property type="match status" value="1"/>
</dbReference>
<dbReference type="Proteomes" id="UP000075360">
    <property type="component" value="Unassembled WGS sequence"/>
</dbReference>
<evidence type="ECO:0000313" key="6">
    <source>
        <dbReference type="EMBL" id="KXV58366.1"/>
    </source>
</evidence>
<dbReference type="CDD" id="cd06278">
    <property type="entry name" value="PBP1_LacI-like"/>
    <property type="match status" value="1"/>
</dbReference>
<dbReference type="PANTHER" id="PTHR30146:SF95">
    <property type="entry name" value="RIBOSE OPERON REPRESSOR"/>
    <property type="match status" value="1"/>
</dbReference>
<dbReference type="SUPFAM" id="SSF53822">
    <property type="entry name" value="Periplasmic binding protein-like I"/>
    <property type="match status" value="1"/>
</dbReference>
<dbReference type="CDD" id="cd01392">
    <property type="entry name" value="HTH_LacI"/>
    <property type="match status" value="1"/>
</dbReference>
<keyword evidence="1" id="KW-0678">Repressor</keyword>
<reference evidence="6 7" key="1">
    <citation type="submission" date="2015-06" db="EMBL/GenBank/DDBJ databases">
        <title>Improved classification and identification of acetic acid bacteria using matrix-assisted laser desorption/ionization time-of-flight mass spectrometry; Gluconobacter nephelii and Gluconobacter uchimurae are later heterotypic synonyms of Gluconobacter japonicus and Gluconobacter oxydans, respectively.</title>
        <authorList>
            <person name="Li L."/>
            <person name="Cleenwerck I."/>
            <person name="De Vuyst L."/>
            <person name="Vandamme P."/>
        </authorList>
    </citation>
    <scope>NUCLEOTIDE SEQUENCE [LARGE SCALE GENOMIC DNA]</scope>
    <source>
        <strain evidence="6 7">LMG 23690</strain>
    </source>
</reference>
<organism evidence="6 7">
    <name type="scientific">Acetobacter senegalensis</name>
    <dbReference type="NCBI Taxonomy" id="446692"/>
    <lineage>
        <taxon>Bacteria</taxon>
        <taxon>Pseudomonadati</taxon>
        <taxon>Pseudomonadota</taxon>
        <taxon>Alphaproteobacteria</taxon>
        <taxon>Acetobacterales</taxon>
        <taxon>Acetobacteraceae</taxon>
        <taxon>Acetobacter</taxon>
    </lineage>
</organism>
<accession>A0A149TZ34</accession>
<feature type="domain" description="HTH lacI-type" evidence="5">
    <location>
        <begin position="24"/>
        <end position="78"/>
    </location>
</feature>
<dbReference type="EMBL" id="LHZU01000138">
    <property type="protein sequence ID" value="KXV58366.1"/>
    <property type="molecule type" value="Genomic_DNA"/>
</dbReference>
<evidence type="ECO:0000313" key="7">
    <source>
        <dbReference type="Proteomes" id="UP000075360"/>
    </source>
</evidence>
<dbReference type="InterPro" id="IPR010982">
    <property type="entry name" value="Lambda_DNA-bd_dom_sf"/>
</dbReference>
<evidence type="ECO:0000256" key="3">
    <source>
        <dbReference type="ARBA" id="ARBA00023125"/>
    </source>
</evidence>
<sequence length="356" mass="38423">MSCLRSVSTATSHEPRETRIIRSVTSIDVAKLAGVSQSAVSRAFSSNASISAETKERVLAAAATLGYRPNRIPSIMLSGRSHMVGVVIGGLDNPFYASALERLAIALRQAGLQVLLVQVDDALTLDTALDQLASYRIDAVVTSLAVGSQSVVQALSELHTPVICFNSSFVGPWISTVVSNNYGAGQIAAQIFIKHGVTHPVWLAGPAKNAASRARGEGFCDTLKETSDCFGKLVRLRGDDTYQSGYKAIRRLLQRGLRPDGIFSSNDMMACGVLDALRECADLRCPDDVIVLGYDNIPQAAWHGYDLTSFDQRTDQMVTVAMDMLNEALQTVDHPYSQTRTINAQLIERGSTRTGK</sequence>
<evidence type="ECO:0000256" key="2">
    <source>
        <dbReference type="ARBA" id="ARBA00023015"/>
    </source>
</evidence>
<dbReference type="GO" id="GO:0000976">
    <property type="term" value="F:transcription cis-regulatory region binding"/>
    <property type="evidence" value="ECO:0007669"/>
    <property type="project" value="TreeGrafter"/>
</dbReference>
<evidence type="ECO:0000259" key="5">
    <source>
        <dbReference type="PROSITE" id="PS50932"/>
    </source>
</evidence>
<keyword evidence="2" id="KW-0805">Transcription regulation</keyword>
<comment type="caution">
    <text evidence="6">The sequence shown here is derived from an EMBL/GenBank/DDBJ whole genome shotgun (WGS) entry which is preliminary data.</text>
</comment>
<keyword evidence="4" id="KW-0804">Transcription</keyword>
<dbReference type="SMART" id="SM00354">
    <property type="entry name" value="HTH_LACI"/>
    <property type="match status" value="1"/>
</dbReference>
<dbReference type="PATRIC" id="fig|446692.4.peg.901"/>
<dbReference type="Gene3D" id="3.40.50.2300">
    <property type="match status" value="2"/>
</dbReference>
<dbReference type="InterPro" id="IPR000843">
    <property type="entry name" value="HTH_LacI"/>
</dbReference>
<dbReference type="Pfam" id="PF00356">
    <property type="entry name" value="LacI"/>
    <property type="match status" value="1"/>
</dbReference>
<proteinExistence type="predicted"/>
<name>A0A149TZ34_9PROT</name>
<gene>
    <name evidence="6" type="ORF">AD948_11830</name>
</gene>
<evidence type="ECO:0000256" key="4">
    <source>
        <dbReference type="ARBA" id="ARBA00023163"/>
    </source>
</evidence>
<evidence type="ECO:0000256" key="1">
    <source>
        <dbReference type="ARBA" id="ARBA00022491"/>
    </source>
</evidence>
<protein>
    <submittedName>
        <fullName evidence="6">LacI family transcriptional regulator</fullName>
    </submittedName>
</protein>
<dbReference type="InterPro" id="IPR028082">
    <property type="entry name" value="Peripla_BP_I"/>
</dbReference>
<dbReference type="PROSITE" id="PS50932">
    <property type="entry name" value="HTH_LACI_2"/>
    <property type="match status" value="1"/>
</dbReference>
<dbReference type="InterPro" id="IPR001761">
    <property type="entry name" value="Peripla_BP/Lac1_sug-bd_dom"/>
</dbReference>
<dbReference type="AlphaFoldDB" id="A0A149TZ34"/>
<dbReference type="Pfam" id="PF00532">
    <property type="entry name" value="Peripla_BP_1"/>
    <property type="match status" value="1"/>
</dbReference>
<dbReference type="PANTHER" id="PTHR30146">
    <property type="entry name" value="LACI-RELATED TRANSCRIPTIONAL REPRESSOR"/>
    <property type="match status" value="1"/>
</dbReference>
<keyword evidence="3" id="KW-0238">DNA-binding</keyword>
<dbReference type="SUPFAM" id="SSF47413">
    <property type="entry name" value="lambda repressor-like DNA-binding domains"/>
    <property type="match status" value="1"/>
</dbReference>